<gene>
    <name evidence="2" type="ORF">G8E03_02610</name>
</gene>
<proteinExistence type="predicted"/>
<dbReference type="InterPro" id="IPR021005">
    <property type="entry name" value="Znf_CGNR"/>
</dbReference>
<feature type="domain" description="Zinc finger CGNR" evidence="1">
    <location>
        <begin position="52"/>
        <end position="75"/>
    </location>
</feature>
<protein>
    <recommendedName>
        <fullName evidence="1">Zinc finger CGNR domain-containing protein</fullName>
    </recommendedName>
</protein>
<dbReference type="Pfam" id="PF11706">
    <property type="entry name" value="zf-CGNR"/>
    <property type="match status" value="1"/>
</dbReference>
<name>A0A6G7VI29_9RHOB</name>
<evidence type="ECO:0000313" key="2">
    <source>
        <dbReference type="EMBL" id="QIK39753.1"/>
    </source>
</evidence>
<keyword evidence="3" id="KW-1185">Reference proteome</keyword>
<dbReference type="KEGG" id="mon:G8E03_02610"/>
<sequence length="83" mass="9159">MNDFAALPPPVVQLGRTGNALKENDDLDASAVFGMIARDAIDLFTGDDFAKVKLCAGEDCSIYFVDHSRPKKRTFIERNLRAV</sequence>
<dbReference type="Proteomes" id="UP000500791">
    <property type="component" value="Chromosome"/>
</dbReference>
<reference evidence="2 3" key="1">
    <citation type="submission" date="2020-03" db="EMBL/GenBank/DDBJ databases">
        <title>Complete genome sequence of Monaibacterium sp. ALG8 with diverse plasmids.</title>
        <authorList>
            <person name="Sun C."/>
        </authorList>
    </citation>
    <scope>NUCLEOTIDE SEQUENCE [LARGE SCALE GENOMIC DNA]</scope>
    <source>
        <strain evidence="2 3">ALG8</strain>
    </source>
</reference>
<evidence type="ECO:0000259" key="1">
    <source>
        <dbReference type="Pfam" id="PF11706"/>
    </source>
</evidence>
<organism evidence="2 3">
    <name type="scientific">Pontivivens nitratireducens</name>
    <dbReference type="NCBI Taxonomy" id="2758038"/>
    <lineage>
        <taxon>Bacteria</taxon>
        <taxon>Pseudomonadati</taxon>
        <taxon>Pseudomonadota</taxon>
        <taxon>Alphaproteobacteria</taxon>
        <taxon>Rhodobacterales</taxon>
        <taxon>Paracoccaceae</taxon>
        <taxon>Pontivivens</taxon>
    </lineage>
</organism>
<dbReference type="Gene3D" id="1.10.3300.10">
    <property type="entry name" value="Jann2411-like domain"/>
    <property type="match status" value="1"/>
</dbReference>
<accession>A0A6G7VI29</accession>
<dbReference type="InterPro" id="IPR023286">
    <property type="entry name" value="ABATE_dom_sf"/>
</dbReference>
<dbReference type="EMBL" id="CP049811">
    <property type="protein sequence ID" value="QIK39753.1"/>
    <property type="molecule type" value="Genomic_DNA"/>
</dbReference>
<evidence type="ECO:0000313" key="3">
    <source>
        <dbReference type="Proteomes" id="UP000500791"/>
    </source>
</evidence>
<dbReference type="SUPFAM" id="SSF160904">
    <property type="entry name" value="Jann2411-like"/>
    <property type="match status" value="1"/>
</dbReference>
<dbReference type="AlphaFoldDB" id="A0A6G7VI29"/>